<evidence type="ECO:0000259" key="2">
    <source>
        <dbReference type="PROSITE" id="PS50801"/>
    </source>
</evidence>
<dbReference type="Pfam" id="PF01740">
    <property type="entry name" value="STAS"/>
    <property type="match status" value="1"/>
</dbReference>
<dbReference type="EMBL" id="JAGINU010000001">
    <property type="protein sequence ID" value="MBP2367425.1"/>
    <property type="molecule type" value="Genomic_DNA"/>
</dbReference>
<accession>A0ABS4VU23</accession>
<feature type="domain" description="STAS" evidence="2">
    <location>
        <begin position="27"/>
        <end position="136"/>
    </location>
</feature>
<evidence type="ECO:0000313" key="3">
    <source>
        <dbReference type="EMBL" id="MBP2367425.1"/>
    </source>
</evidence>
<dbReference type="SUPFAM" id="SSF52091">
    <property type="entry name" value="SpoIIaa-like"/>
    <property type="match status" value="1"/>
</dbReference>
<comment type="caution">
    <text evidence="3">The sequence shown here is derived from an EMBL/GenBank/DDBJ whole genome shotgun (WGS) entry which is preliminary data.</text>
</comment>
<sequence>MAPEQVDTDIELSEANDVDIRVEAPCPAVRLIRVAGRLDRAVAAGVLRLVSAQLNLVAGRHRAVTDLVLDIGAVSSFELAGLEALCHAPYSAGRHGIDLSLSGCGRRVHQLPLRARGLLLKHFRTFPTADVALQEIAKTAGSPQWPVPREVVPQHMDRRRRRHAARSRSMRVTPAPA</sequence>
<name>A0ABS4VU23_9PSEU</name>
<evidence type="ECO:0000313" key="4">
    <source>
        <dbReference type="Proteomes" id="UP001519295"/>
    </source>
</evidence>
<dbReference type="InterPro" id="IPR036513">
    <property type="entry name" value="STAS_dom_sf"/>
</dbReference>
<dbReference type="PROSITE" id="PS50801">
    <property type="entry name" value="STAS"/>
    <property type="match status" value="1"/>
</dbReference>
<proteinExistence type="predicted"/>
<dbReference type="Proteomes" id="UP001519295">
    <property type="component" value="Unassembled WGS sequence"/>
</dbReference>
<dbReference type="RefSeq" id="WP_210027557.1">
    <property type="nucleotide sequence ID" value="NZ_JAGINU010000001.1"/>
</dbReference>
<keyword evidence="4" id="KW-1185">Reference proteome</keyword>
<reference evidence="3 4" key="1">
    <citation type="submission" date="2021-03" db="EMBL/GenBank/DDBJ databases">
        <title>Sequencing the genomes of 1000 actinobacteria strains.</title>
        <authorList>
            <person name="Klenk H.-P."/>
        </authorList>
    </citation>
    <scope>NUCLEOTIDE SEQUENCE [LARGE SCALE GENOMIC DNA]</scope>
    <source>
        <strain evidence="3 4">DSM 45256</strain>
    </source>
</reference>
<organism evidence="3 4">
    <name type="scientific">Pseudonocardia parietis</name>
    <dbReference type="NCBI Taxonomy" id="570936"/>
    <lineage>
        <taxon>Bacteria</taxon>
        <taxon>Bacillati</taxon>
        <taxon>Actinomycetota</taxon>
        <taxon>Actinomycetes</taxon>
        <taxon>Pseudonocardiales</taxon>
        <taxon>Pseudonocardiaceae</taxon>
        <taxon>Pseudonocardia</taxon>
    </lineage>
</organism>
<dbReference type="Gene3D" id="3.30.750.24">
    <property type="entry name" value="STAS domain"/>
    <property type="match status" value="1"/>
</dbReference>
<gene>
    <name evidence="3" type="ORF">JOF36_003121</name>
</gene>
<evidence type="ECO:0000256" key="1">
    <source>
        <dbReference type="SAM" id="MobiDB-lite"/>
    </source>
</evidence>
<protein>
    <submittedName>
        <fullName evidence="3">Anti-anti-sigma regulatory factor</fullName>
    </submittedName>
</protein>
<dbReference type="InterPro" id="IPR002645">
    <property type="entry name" value="STAS_dom"/>
</dbReference>
<feature type="region of interest" description="Disordered" evidence="1">
    <location>
        <begin position="153"/>
        <end position="177"/>
    </location>
</feature>
<feature type="compositionally biased region" description="Basic residues" evidence="1">
    <location>
        <begin position="157"/>
        <end position="169"/>
    </location>
</feature>